<proteinExistence type="inferred from homology"/>
<dbReference type="EMBL" id="JACIJG010000038">
    <property type="protein sequence ID" value="MBB5704600.1"/>
    <property type="molecule type" value="Genomic_DNA"/>
</dbReference>
<dbReference type="GO" id="GO:0008237">
    <property type="term" value="F:metallopeptidase activity"/>
    <property type="evidence" value="ECO:0007669"/>
    <property type="project" value="UniProtKB-KW"/>
</dbReference>
<evidence type="ECO:0000256" key="2">
    <source>
        <dbReference type="ARBA" id="ARBA00022670"/>
    </source>
</evidence>
<feature type="binding site" evidence="9">
    <location>
        <position position="198"/>
    </location>
    <ligand>
        <name>Zn(2+)</name>
        <dbReference type="ChEBI" id="CHEBI:29105"/>
        <label>1</label>
    </ligand>
</feature>
<comment type="caution">
    <text evidence="11">The sequence shown here is derived from an EMBL/GenBank/DDBJ whole genome shotgun (WGS) entry which is preliminary data.</text>
</comment>
<evidence type="ECO:0000256" key="6">
    <source>
        <dbReference type="ARBA" id="ARBA00023049"/>
    </source>
</evidence>
<dbReference type="AlphaFoldDB" id="A0A7W9B1N1"/>
<feature type="binding site" evidence="9">
    <location>
        <position position="175"/>
    </location>
    <ligand>
        <name>Zn(2+)</name>
        <dbReference type="ChEBI" id="CHEBI:29105"/>
        <label>2</label>
    </ligand>
</feature>
<dbReference type="InterPro" id="IPR036264">
    <property type="entry name" value="Bact_exopeptidase_dim_dom"/>
</dbReference>
<dbReference type="SUPFAM" id="SSF55031">
    <property type="entry name" value="Bacterial exopeptidase dimerisation domain"/>
    <property type="match status" value="1"/>
</dbReference>
<dbReference type="InterPro" id="IPR011650">
    <property type="entry name" value="Peptidase_M20_dimer"/>
</dbReference>
<evidence type="ECO:0000259" key="10">
    <source>
        <dbReference type="Pfam" id="PF07687"/>
    </source>
</evidence>
<dbReference type="InterPro" id="IPR010161">
    <property type="entry name" value="Peptidase_M20B"/>
</dbReference>
<feature type="binding site" evidence="9">
    <location>
        <position position="142"/>
    </location>
    <ligand>
        <name>Zn(2+)</name>
        <dbReference type="ChEBI" id="CHEBI:29105"/>
        <label>2</label>
    </ligand>
</feature>
<keyword evidence="6" id="KW-0482">Metalloprotease</keyword>
<organism evidence="11 12">
    <name type="scientific">Brucella daejeonensis</name>
    <dbReference type="NCBI Taxonomy" id="659015"/>
    <lineage>
        <taxon>Bacteria</taxon>
        <taxon>Pseudomonadati</taxon>
        <taxon>Pseudomonadota</taxon>
        <taxon>Alphaproteobacteria</taxon>
        <taxon>Hyphomicrobiales</taxon>
        <taxon>Brucellaceae</taxon>
        <taxon>Brucella/Ochrobactrum group</taxon>
        <taxon>Brucella</taxon>
    </lineage>
</organism>
<sequence>MDVRSELVERFLRYTAIESQSDERSTSLPSTPGQLELAKLLAAEMHALGLDEVHVDDNAIVTGVKRANSPSAPTLGFIAHLDTADVGLSPHIRPQIKRFTGEDLCLHPGHDIWFRASEHPEVRAWRGHDIIFSDGTSVLGADNKAAIAIIMTLLSRLDPAGAHGDIRVAFVPDEEIGLRGAKALDLSRFQCDFAYTIDCCEVGEVVIETFNAADGEITFTGISAHPMAAKGVMVNPLLMAQDFIAGFDRKETPECTEEREGYFWFSKLVANDSAARLSVMVRDFDRLAFERRKQRIFEVAELVRRRYTQGHVNVNITDIYRNISDSLAGDRRALDLLLRAMGGLQITPKLVPMRGGTDGSALSARGLPTPNFFTGAHNFHSQFEFLPIGAFETSFHVARRICELAA</sequence>
<keyword evidence="3 9" id="KW-0479">Metal-binding</keyword>
<dbReference type="PROSITE" id="PS00758">
    <property type="entry name" value="ARGE_DAPE_CPG2_1"/>
    <property type="match status" value="1"/>
</dbReference>
<dbReference type="EC" id="3.4.11.4" evidence="7"/>
<feature type="binding site" evidence="9">
    <location>
        <position position="380"/>
    </location>
    <ligand>
        <name>Zn(2+)</name>
        <dbReference type="ChEBI" id="CHEBI:29105"/>
        <label>2</label>
    </ligand>
</feature>
<dbReference type="InterPro" id="IPR001261">
    <property type="entry name" value="ArgE/DapE_CS"/>
</dbReference>
<evidence type="ECO:0000256" key="1">
    <source>
        <dbReference type="ARBA" id="ARBA00009692"/>
    </source>
</evidence>
<dbReference type="NCBIfam" id="NF003976">
    <property type="entry name" value="PRK05469.1"/>
    <property type="match status" value="1"/>
</dbReference>
<protein>
    <recommendedName>
        <fullName evidence="7">Peptidase T</fullName>
        <ecNumber evidence="7">3.4.11.4</ecNumber>
    </recommendedName>
</protein>
<feature type="binding site" evidence="9">
    <location>
        <position position="80"/>
    </location>
    <ligand>
        <name>Zn(2+)</name>
        <dbReference type="ChEBI" id="CHEBI:29105"/>
        <label>1</label>
    </ligand>
</feature>
<evidence type="ECO:0000256" key="9">
    <source>
        <dbReference type="PIRSR" id="PIRSR037215-2"/>
    </source>
</evidence>
<dbReference type="GO" id="GO:0006518">
    <property type="term" value="P:peptide metabolic process"/>
    <property type="evidence" value="ECO:0007669"/>
    <property type="project" value="InterPro"/>
</dbReference>
<dbReference type="PANTHER" id="PTHR42994:SF1">
    <property type="entry name" value="PEPTIDASE T"/>
    <property type="match status" value="1"/>
</dbReference>
<dbReference type="NCBIfam" id="NF009920">
    <property type="entry name" value="PRK13381.1"/>
    <property type="match status" value="1"/>
</dbReference>
<keyword evidence="12" id="KW-1185">Reference proteome</keyword>
<reference evidence="11 12" key="1">
    <citation type="submission" date="2020-08" db="EMBL/GenBank/DDBJ databases">
        <title>Genomic Encyclopedia of Type Strains, Phase IV (KMG-IV): sequencing the most valuable type-strain genomes for metagenomic binning, comparative biology and taxonomic classification.</title>
        <authorList>
            <person name="Goeker M."/>
        </authorList>
    </citation>
    <scope>NUCLEOTIDE SEQUENCE [LARGE SCALE GENOMIC DNA]</scope>
    <source>
        <strain evidence="11 12">DSM 26944</strain>
    </source>
</reference>
<feature type="active site" evidence="8">
    <location>
        <position position="82"/>
    </location>
</feature>
<keyword evidence="11" id="KW-0031">Aminopeptidase</keyword>
<feature type="binding site" evidence="9">
    <location>
        <position position="142"/>
    </location>
    <ligand>
        <name>Zn(2+)</name>
        <dbReference type="ChEBI" id="CHEBI:29105"/>
        <label>1</label>
    </ligand>
</feature>
<evidence type="ECO:0000256" key="4">
    <source>
        <dbReference type="ARBA" id="ARBA00022801"/>
    </source>
</evidence>
<keyword evidence="2" id="KW-0645">Protease</keyword>
<accession>A0A7W9B1N1</accession>
<feature type="active site" description="Proton acceptor" evidence="8">
    <location>
        <position position="174"/>
    </location>
</feature>
<dbReference type="GO" id="GO:0006508">
    <property type="term" value="P:proteolysis"/>
    <property type="evidence" value="ECO:0007669"/>
    <property type="project" value="UniProtKB-UniRule"/>
</dbReference>
<dbReference type="RefSeq" id="WP_183658401.1">
    <property type="nucleotide sequence ID" value="NZ_JACIJG010000038.1"/>
</dbReference>
<comment type="cofactor">
    <cofactor evidence="9">
        <name>Zn(2+)</name>
        <dbReference type="ChEBI" id="CHEBI:29105"/>
    </cofactor>
    <text evidence="9">Binds 2 Zn(2+) ions per subunit.</text>
</comment>
<evidence type="ECO:0000313" key="11">
    <source>
        <dbReference type="EMBL" id="MBB5704600.1"/>
    </source>
</evidence>
<dbReference type="CDD" id="cd03892">
    <property type="entry name" value="M20_peptT"/>
    <property type="match status" value="1"/>
</dbReference>
<dbReference type="Pfam" id="PF07687">
    <property type="entry name" value="M20_dimer"/>
    <property type="match status" value="1"/>
</dbReference>
<dbReference type="PROSITE" id="PS00759">
    <property type="entry name" value="ARGE_DAPE_CPG2_2"/>
    <property type="match status" value="1"/>
</dbReference>
<evidence type="ECO:0000256" key="3">
    <source>
        <dbReference type="ARBA" id="ARBA00022723"/>
    </source>
</evidence>
<dbReference type="Gene3D" id="3.40.630.10">
    <property type="entry name" value="Zn peptidases"/>
    <property type="match status" value="1"/>
</dbReference>
<dbReference type="GO" id="GO:0045148">
    <property type="term" value="F:tripeptide aminopeptidase activity"/>
    <property type="evidence" value="ECO:0007669"/>
    <property type="project" value="UniProtKB-UniRule"/>
</dbReference>
<name>A0A7W9B1N1_9HYPH</name>
<evidence type="ECO:0000256" key="5">
    <source>
        <dbReference type="ARBA" id="ARBA00022833"/>
    </source>
</evidence>
<gene>
    <name evidence="11" type="ORF">FHS76_004523</name>
</gene>
<feature type="domain" description="Peptidase M20 dimerisation" evidence="10">
    <location>
        <begin position="207"/>
        <end position="308"/>
    </location>
</feature>
<evidence type="ECO:0000256" key="8">
    <source>
        <dbReference type="PIRSR" id="PIRSR037215-1"/>
    </source>
</evidence>
<dbReference type="InterPro" id="IPR002933">
    <property type="entry name" value="Peptidase_M20"/>
</dbReference>
<dbReference type="Proteomes" id="UP000555546">
    <property type="component" value="Unassembled WGS sequence"/>
</dbReference>
<evidence type="ECO:0000313" key="12">
    <source>
        <dbReference type="Proteomes" id="UP000555546"/>
    </source>
</evidence>
<dbReference type="PIRSF" id="PIRSF037215">
    <property type="entry name" value="Peptidase_M20B"/>
    <property type="match status" value="1"/>
</dbReference>
<evidence type="ECO:0000256" key="7">
    <source>
        <dbReference type="NCBIfam" id="TIGR01882"/>
    </source>
</evidence>
<dbReference type="Gene3D" id="3.30.70.360">
    <property type="match status" value="1"/>
</dbReference>
<keyword evidence="5 9" id="KW-0862">Zinc</keyword>
<dbReference type="PANTHER" id="PTHR42994">
    <property type="entry name" value="PEPTIDASE T"/>
    <property type="match status" value="1"/>
</dbReference>
<dbReference type="Pfam" id="PF01546">
    <property type="entry name" value="Peptidase_M20"/>
    <property type="match status" value="1"/>
</dbReference>
<dbReference type="NCBIfam" id="TIGR01882">
    <property type="entry name" value="peptidase-T"/>
    <property type="match status" value="1"/>
</dbReference>
<keyword evidence="4 11" id="KW-0378">Hydrolase</keyword>
<dbReference type="GO" id="GO:0008270">
    <property type="term" value="F:zinc ion binding"/>
    <property type="evidence" value="ECO:0007669"/>
    <property type="project" value="InterPro"/>
</dbReference>
<dbReference type="SUPFAM" id="SSF53187">
    <property type="entry name" value="Zn-dependent exopeptidases"/>
    <property type="match status" value="1"/>
</dbReference>
<comment type="similarity">
    <text evidence="1">Belongs to the peptidase M20B family.</text>
</comment>